<dbReference type="AlphaFoldDB" id="A0A2P2R2I7"/>
<sequence>MSSPCCDMFSPIFQVVHFKPITAMI</sequence>
<protein>
    <submittedName>
        <fullName evidence="1">Uncharacterized protein</fullName>
    </submittedName>
</protein>
<name>A0A2P2R2I7_RHIMU</name>
<proteinExistence type="predicted"/>
<organism evidence="1">
    <name type="scientific">Rhizophora mucronata</name>
    <name type="common">Asiatic mangrove</name>
    <dbReference type="NCBI Taxonomy" id="61149"/>
    <lineage>
        <taxon>Eukaryota</taxon>
        <taxon>Viridiplantae</taxon>
        <taxon>Streptophyta</taxon>
        <taxon>Embryophyta</taxon>
        <taxon>Tracheophyta</taxon>
        <taxon>Spermatophyta</taxon>
        <taxon>Magnoliopsida</taxon>
        <taxon>eudicotyledons</taxon>
        <taxon>Gunneridae</taxon>
        <taxon>Pentapetalae</taxon>
        <taxon>rosids</taxon>
        <taxon>fabids</taxon>
        <taxon>Malpighiales</taxon>
        <taxon>Rhizophoraceae</taxon>
        <taxon>Rhizophora</taxon>
    </lineage>
</organism>
<accession>A0A2P2R2I7</accession>
<evidence type="ECO:0000313" key="1">
    <source>
        <dbReference type="EMBL" id="MBX73452.1"/>
    </source>
</evidence>
<dbReference type="EMBL" id="GGEC01092968">
    <property type="protein sequence ID" value="MBX73452.1"/>
    <property type="molecule type" value="Transcribed_RNA"/>
</dbReference>
<reference evidence="1" key="1">
    <citation type="submission" date="2018-02" db="EMBL/GenBank/DDBJ databases">
        <title>Rhizophora mucronata_Transcriptome.</title>
        <authorList>
            <person name="Meera S.P."/>
            <person name="Sreeshan A."/>
            <person name="Augustine A."/>
        </authorList>
    </citation>
    <scope>NUCLEOTIDE SEQUENCE</scope>
    <source>
        <tissue evidence="1">Leaf</tissue>
    </source>
</reference>